<accession>A0A1W6LDW9</accession>
<keyword evidence="2" id="KW-1003">Cell membrane</keyword>
<dbReference type="PANTHER" id="PTHR24421:SF37">
    <property type="entry name" value="SENSOR HISTIDINE KINASE NARS"/>
    <property type="match status" value="1"/>
</dbReference>
<feature type="domain" description="Histidine kinase/HSP90-like ATPase" evidence="10">
    <location>
        <begin position="346"/>
        <end position="437"/>
    </location>
</feature>
<protein>
    <recommendedName>
        <fullName evidence="10">Histidine kinase/HSP90-like ATPase domain-containing protein</fullName>
    </recommendedName>
</protein>
<evidence type="ECO:0000256" key="3">
    <source>
        <dbReference type="ARBA" id="ARBA00022679"/>
    </source>
</evidence>
<evidence type="ECO:0000313" key="11">
    <source>
        <dbReference type="EMBL" id="ARN22461.1"/>
    </source>
</evidence>
<evidence type="ECO:0000256" key="4">
    <source>
        <dbReference type="ARBA" id="ARBA00022692"/>
    </source>
</evidence>
<evidence type="ECO:0000313" key="12">
    <source>
        <dbReference type="Proteomes" id="UP000193427"/>
    </source>
</evidence>
<evidence type="ECO:0000259" key="10">
    <source>
        <dbReference type="SMART" id="SM00387"/>
    </source>
</evidence>
<evidence type="ECO:0000256" key="6">
    <source>
        <dbReference type="ARBA" id="ARBA00022989"/>
    </source>
</evidence>
<comment type="subcellular location">
    <subcellularLocation>
        <location evidence="1">Cell membrane</location>
        <topology evidence="1">Multi-pass membrane protein</topology>
    </subcellularLocation>
</comment>
<gene>
    <name evidence="11" type="ORF">A4W93_22545</name>
</gene>
<keyword evidence="4 9" id="KW-0812">Transmembrane</keyword>
<dbReference type="SMART" id="SM00387">
    <property type="entry name" value="HATPase_c"/>
    <property type="match status" value="1"/>
</dbReference>
<dbReference type="Pfam" id="PF07730">
    <property type="entry name" value="HisKA_3"/>
    <property type="match status" value="1"/>
</dbReference>
<dbReference type="KEGG" id="rgu:A4W93_22545"/>
<dbReference type="PANTHER" id="PTHR24421">
    <property type="entry name" value="NITRATE/NITRITE SENSOR PROTEIN NARX-RELATED"/>
    <property type="match status" value="1"/>
</dbReference>
<keyword evidence="12" id="KW-1185">Reference proteome</keyword>
<reference evidence="11 12" key="1">
    <citation type="submission" date="2016-04" db="EMBL/GenBank/DDBJ databases">
        <title>Complete genome sequence of natural rubber-degrading, novel Gram-negative bacterium, Rhizobacter gummiphilus strain NS21.</title>
        <authorList>
            <person name="Tabata M."/>
            <person name="Kasai D."/>
            <person name="Fukuda M."/>
        </authorList>
    </citation>
    <scope>NUCLEOTIDE SEQUENCE [LARGE SCALE GENOMIC DNA]</scope>
    <source>
        <strain evidence="11 12">NS21</strain>
    </source>
</reference>
<dbReference type="Proteomes" id="UP000193427">
    <property type="component" value="Chromosome"/>
</dbReference>
<keyword evidence="6 9" id="KW-1133">Transmembrane helix</keyword>
<dbReference type="EMBL" id="CP015118">
    <property type="protein sequence ID" value="ARN22461.1"/>
    <property type="molecule type" value="Genomic_DNA"/>
</dbReference>
<sequence>MAAVAYAITAYAGYRGVREMAALDDARQHESTTLLLLQRTLGTLVDLETGQRGFILSGRDEFLQPFVTARAELQRLQPSLGAYIDGSGSAPVRTMRPAIDRLIAQRVAAAEETIAHRRENDYEPRRDLVDHIKAKQLMDELRSEFATLEAYQTAVLERRRNDSEDVAAVTSTLVGALTAGGSVLMGGALWLLWRERRLRDEADAAVRVARERLEHQVTERTEALSEAMVRIQSFAGQLDHRIEEERRRLSREVHDQLGQIATVAKLVVGDLARAHPELPEEHVGQITGLLDEAIRITRRIAGELRPPMLDDLGLGAAASHHVRSVAALGKLETRVEIAGDEHLPPDRANQIFRILQEATTNVLRHAGATHLAVRGRVEGRHYRFDVEDDGVGPVDMRADASGVRNMRERAALVGGSLQFGPRPHGGTRVTVRVPLETVPR</sequence>
<keyword evidence="5" id="KW-0418">Kinase</keyword>
<dbReference type="GO" id="GO:0005886">
    <property type="term" value="C:plasma membrane"/>
    <property type="evidence" value="ECO:0007669"/>
    <property type="project" value="UniProtKB-SubCell"/>
</dbReference>
<dbReference type="InterPro" id="IPR007891">
    <property type="entry name" value="CHASE3"/>
</dbReference>
<name>A0A1W6LDW9_9BURK</name>
<keyword evidence="7" id="KW-0902">Two-component regulatory system</keyword>
<evidence type="ECO:0000256" key="7">
    <source>
        <dbReference type="ARBA" id="ARBA00023012"/>
    </source>
</evidence>
<dbReference type="STRING" id="946333.A4W93_22545"/>
<dbReference type="CDD" id="cd19410">
    <property type="entry name" value="HK9-like_sensor"/>
    <property type="match status" value="1"/>
</dbReference>
<evidence type="ECO:0000256" key="1">
    <source>
        <dbReference type="ARBA" id="ARBA00004651"/>
    </source>
</evidence>
<dbReference type="InterPro" id="IPR036890">
    <property type="entry name" value="HATPase_C_sf"/>
</dbReference>
<dbReference type="Gene3D" id="1.20.5.1930">
    <property type="match status" value="1"/>
</dbReference>
<dbReference type="InterPro" id="IPR003594">
    <property type="entry name" value="HATPase_dom"/>
</dbReference>
<dbReference type="SUPFAM" id="SSF55874">
    <property type="entry name" value="ATPase domain of HSP90 chaperone/DNA topoisomerase II/histidine kinase"/>
    <property type="match status" value="1"/>
</dbReference>
<evidence type="ECO:0000256" key="5">
    <source>
        <dbReference type="ARBA" id="ARBA00022777"/>
    </source>
</evidence>
<keyword evidence="3" id="KW-0808">Transferase</keyword>
<dbReference type="GO" id="GO:0000155">
    <property type="term" value="F:phosphorelay sensor kinase activity"/>
    <property type="evidence" value="ECO:0007669"/>
    <property type="project" value="InterPro"/>
</dbReference>
<evidence type="ECO:0000256" key="9">
    <source>
        <dbReference type="SAM" id="Phobius"/>
    </source>
</evidence>
<feature type="transmembrane region" description="Helical" evidence="9">
    <location>
        <begin position="166"/>
        <end position="193"/>
    </location>
</feature>
<dbReference type="Pfam" id="PF05227">
    <property type="entry name" value="CHASE3"/>
    <property type="match status" value="1"/>
</dbReference>
<evidence type="ECO:0000256" key="2">
    <source>
        <dbReference type="ARBA" id="ARBA00022475"/>
    </source>
</evidence>
<proteinExistence type="predicted"/>
<dbReference type="Gene3D" id="3.30.565.10">
    <property type="entry name" value="Histidine kinase-like ATPase, C-terminal domain"/>
    <property type="match status" value="1"/>
</dbReference>
<dbReference type="Pfam" id="PF02518">
    <property type="entry name" value="HATPase_c"/>
    <property type="match status" value="1"/>
</dbReference>
<keyword evidence="8 9" id="KW-0472">Membrane</keyword>
<dbReference type="GO" id="GO:0046983">
    <property type="term" value="F:protein dimerization activity"/>
    <property type="evidence" value="ECO:0007669"/>
    <property type="project" value="InterPro"/>
</dbReference>
<organism evidence="11 12">
    <name type="scientific">Piscinibacter gummiphilus</name>
    <dbReference type="NCBI Taxonomy" id="946333"/>
    <lineage>
        <taxon>Bacteria</taxon>
        <taxon>Pseudomonadati</taxon>
        <taxon>Pseudomonadota</taxon>
        <taxon>Betaproteobacteria</taxon>
        <taxon>Burkholderiales</taxon>
        <taxon>Sphaerotilaceae</taxon>
        <taxon>Piscinibacter</taxon>
    </lineage>
</organism>
<evidence type="ECO:0000256" key="8">
    <source>
        <dbReference type="ARBA" id="ARBA00023136"/>
    </source>
</evidence>
<dbReference type="InterPro" id="IPR050482">
    <property type="entry name" value="Sensor_HK_TwoCompSys"/>
</dbReference>
<dbReference type="InterPro" id="IPR011712">
    <property type="entry name" value="Sig_transdc_His_kin_sub3_dim/P"/>
</dbReference>
<dbReference type="AlphaFoldDB" id="A0A1W6LDW9"/>
<dbReference type="CDD" id="cd16917">
    <property type="entry name" value="HATPase_UhpB-NarQ-NarX-like"/>
    <property type="match status" value="1"/>
</dbReference>